<keyword evidence="2" id="KW-1185">Reference proteome</keyword>
<dbReference type="Proteomes" id="UP001521785">
    <property type="component" value="Unassembled WGS sequence"/>
</dbReference>
<accession>A0ABR3RHW7</accession>
<proteinExistence type="predicted"/>
<reference evidence="1 2" key="1">
    <citation type="submission" date="2024-02" db="EMBL/GenBank/DDBJ databases">
        <title>De novo assembly and annotation of 12 fungi associated with fruit tree decline syndrome in Ontario, Canada.</title>
        <authorList>
            <person name="Sulman M."/>
            <person name="Ellouze W."/>
            <person name="Ilyukhin E."/>
        </authorList>
    </citation>
    <scope>NUCLEOTIDE SEQUENCE [LARGE SCALE GENOMIC DNA]</scope>
    <source>
        <strain evidence="1 2">M42-189</strain>
    </source>
</reference>
<evidence type="ECO:0000313" key="2">
    <source>
        <dbReference type="Proteomes" id="UP001521785"/>
    </source>
</evidence>
<name>A0ABR3RHW7_9PLEO</name>
<organism evidence="1 2">
    <name type="scientific">Paraconiothyrium brasiliense</name>
    <dbReference type="NCBI Taxonomy" id="300254"/>
    <lineage>
        <taxon>Eukaryota</taxon>
        <taxon>Fungi</taxon>
        <taxon>Dikarya</taxon>
        <taxon>Ascomycota</taxon>
        <taxon>Pezizomycotina</taxon>
        <taxon>Dothideomycetes</taxon>
        <taxon>Pleosporomycetidae</taxon>
        <taxon>Pleosporales</taxon>
        <taxon>Massarineae</taxon>
        <taxon>Didymosphaeriaceae</taxon>
        <taxon>Paraconiothyrium</taxon>
    </lineage>
</organism>
<comment type="caution">
    <text evidence="1">The sequence shown here is derived from an EMBL/GenBank/DDBJ whole genome shotgun (WGS) entry which is preliminary data.</text>
</comment>
<evidence type="ECO:0000313" key="1">
    <source>
        <dbReference type="EMBL" id="KAL1604030.1"/>
    </source>
</evidence>
<sequence>MSTPDGDQGENVFHRLPLELKFMVFDQLLFREGQDLIFHADAKDGNLEMLQKVHAWDEAVFEDVMTYLIGDGASRCIFYSNREPRRALYQSLRQLPDTFRRRITRVCLPNFTLLGRPYHDLYDKDVHTRADRTTATAGMYLLQHSFPSICQLDIELDLAEFVLSTYDRTKPNDQQYCLVPIFDALQYLGNCKQIQIFENP</sequence>
<protein>
    <submittedName>
        <fullName evidence="1">Uncharacterized protein</fullName>
    </submittedName>
</protein>
<gene>
    <name evidence="1" type="ORF">SLS60_005622</name>
</gene>
<dbReference type="EMBL" id="JAKJXO020000006">
    <property type="protein sequence ID" value="KAL1604030.1"/>
    <property type="molecule type" value="Genomic_DNA"/>
</dbReference>